<reference evidence="1 2" key="2">
    <citation type="submission" date="2018-11" db="EMBL/GenBank/DDBJ databases">
        <authorList>
            <consortium name="Pathogen Informatics"/>
        </authorList>
    </citation>
    <scope>NUCLEOTIDE SEQUENCE [LARGE SCALE GENOMIC DNA]</scope>
</reference>
<keyword evidence="2" id="KW-1185">Reference proteome</keyword>
<evidence type="ECO:0000313" key="2">
    <source>
        <dbReference type="Proteomes" id="UP000267096"/>
    </source>
</evidence>
<dbReference type="WBParaSite" id="ASIM_0000887101-mRNA-1">
    <property type="protein sequence ID" value="ASIM_0000887101-mRNA-1"/>
    <property type="gene ID" value="ASIM_0000887101"/>
</dbReference>
<evidence type="ECO:0000313" key="3">
    <source>
        <dbReference type="WBParaSite" id="ASIM_0000887101-mRNA-1"/>
    </source>
</evidence>
<accession>A0A0M3JMI5</accession>
<proteinExistence type="predicted"/>
<evidence type="ECO:0000313" key="1">
    <source>
        <dbReference type="EMBL" id="VDK33227.1"/>
    </source>
</evidence>
<dbReference type="AlphaFoldDB" id="A0A0M3JMI5"/>
<reference evidence="3" key="1">
    <citation type="submission" date="2017-02" db="UniProtKB">
        <authorList>
            <consortium name="WormBaseParasite"/>
        </authorList>
    </citation>
    <scope>IDENTIFICATION</scope>
</reference>
<protein>
    <submittedName>
        <fullName evidence="3">Transposase</fullName>
    </submittedName>
</protein>
<dbReference type="Proteomes" id="UP000267096">
    <property type="component" value="Unassembled WGS sequence"/>
</dbReference>
<gene>
    <name evidence="1" type="ORF">ASIM_LOCUS8624</name>
</gene>
<name>A0A0M3JMI5_ANISI</name>
<sequence>MVSLGIDVVCRKEGHLAVMSHDRELEISDLEENELVTRSRVKGY</sequence>
<organism evidence="3">
    <name type="scientific">Anisakis simplex</name>
    <name type="common">Herring worm</name>
    <dbReference type="NCBI Taxonomy" id="6269"/>
    <lineage>
        <taxon>Eukaryota</taxon>
        <taxon>Metazoa</taxon>
        <taxon>Ecdysozoa</taxon>
        <taxon>Nematoda</taxon>
        <taxon>Chromadorea</taxon>
        <taxon>Rhabditida</taxon>
        <taxon>Spirurina</taxon>
        <taxon>Ascaridomorpha</taxon>
        <taxon>Ascaridoidea</taxon>
        <taxon>Anisakidae</taxon>
        <taxon>Anisakis</taxon>
        <taxon>Anisakis simplex complex</taxon>
    </lineage>
</organism>
<dbReference type="EMBL" id="UYRR01023946">
    <property type="protein sequence ID" value="VDK33227.1"/>
    <property type="molecule type" value="Genomic_DNA"/>
</dbReference>